<keyword evidence="4" id="KW-0874">Quinone</keyword>
<name>A0ABV4WH86_9CYAN</name>
<comment type="caution">
    <text evidence="12">The sequence shown here is derived from an EMBL/GenBank/DDBJ whole genome shotgun (WGS) entry which is preliminary data.</text>
</comment>
<dbReference type="EMBL" id="JBHFNT010000067">
    <property type="protein sequence ID" value="MFB2834433.1"/>
    <property type="molecule type" value="Genomic_DNA"/>
</dbReference>
<evidence type="ECO:0000256" key="9">
    <source>
        <dbReference type="ARBA" id="ARBA00023284"/>
    </source>
</evidence>
<dbReference type="PANTHER" id="PTHR34573:SF1">
    <property type="entry name" value="VITAMIN K EPOXIDE REDUCTASE DOMAIN-CONTAINING PROTEIN"/>
    <property type="match status" value="1"/>
</dbReference>
<reference evidence="12 13" key="1">
    <citation type="submission" date="2024-09" db="EMBL/GenBank/DDBJ databases">
        <title>Floridaenema gen nov. (Aerosakkonemataceae, Aerosakkonematales ord. nov., Cyanobacteria) from benthic tropical and subtropical fresh waters, with the description of four new species.</title>
        <authorList>
            <person name="Moretto J.A."/>
            <person name="Berthold D.E."/>
            <person name="Lefler F.W."/>
            <person name="Huang I.-S."/>
            <person name="Laughinghouse H. IV."/>
        </authorList>
    </citation>
    <scope>NUCLEOTIDE SEQUENCE [LARGE SCALE GENOMIC DNA]</scope>
    <source>
        <strain evidence="12 13">BLCC-F167</strain>
    </source>
</reference>
<dbReference type="Proteomes" id="UP001576780">
    <property type="component" value="Unassembled WGS sequence"/>
</dbReference>
<feature type="transmembrane region" description="Helical" evidence="10">
    <location>
        <begin position="221"/>
        <end position="241"/>
    </location>
</feature>
<dbReference type="RefSeq" id="WP_413276867.1">
    <property type="nucleotide sequence ID" value="NZ_JBHFNT010000067.1"/>
</dbReference>
<keyword evidence="6" id="KW-0560">Oxidoreductase</keyword>
<evidence type="ECO:0000256" key="5">
    <source>
        <dbReference type="ARBA" id="ARBA00022989"/>
    </source>
</evidence>
<evidence type="ECO:0000256" key="1">
    <source>
        <dbReference type="ARBA" id="ARBA00004141"/>
    </source>
</evidence>
<gene>
    <name evidence="12" type="ORF">ACE1CA_07845</name>
</gene>
<dbReference type="CDD" id="cd12916">
    <property type="entry name" value="VKOR_1"/>
    <property type="match status" value="1"/>
</dbReference>
<dbReference type="Pfam" id="PF07884">
    <property type="entry name" value="VKOR"/>
    <property type="match status" value="1"/>
</dbReference>
<sequence length="374" mass="41527">MQLALFSLWQLSFSLTPNPHQSFSPQVQESRCIVHNGNIIWHSKARLHEIRKAVSIMIRRRSTPWIHRWSRILIAAIALLGILDTIYLTLVEWGVIKEALCPTTGIIDCNAVLRSDYAKIFGIPLSVFGFFAYGGMAALALGPLLIDPQEQKALRSKMEQLTWLALFAGGTAMLFFSGYLLYLMVFAIGKLCIYCLFSTLFSIALFVIILFGHTWEDVGQLFFTGIVVGMIALIGTLGVYASARTPTTTGDNTTVGQVGQVGKPVQNTSGPAEIALARHLKQSGAKEYGAYWCPHCHEQKELFGKEAAAELDYVECDSKGRNARPELCQAAKIKGYPTWEIKGQLYEGAQSLEKLADLTDYKGPRNFKNSLPRR</sequence>
<proteinExistence type="inferred from homology"/>
<dbReference type="InterPro" id="IPR044698">
    <property type="entry name" value="VKOR/LTO1"/>
</dbReference>
<dbReference type="PANTHER" id="PTHR34573">
    <property type="entry name" value="VKC DOMAIN-CONTAINING PROTEIN"/>
    <property type="match status" value="1"/>
</dbReference>
<feature type="transmembrane region" description="Helical" evidence="10">
    <location>
        <begin position="191"/>
        <end position="215"/>
    </location>
</feature>
<evidence type="ECO:0000256" key="3">
    <source>
        <dbReference type="ARBA" id="ARBA00022692"/>
    </source>
</evidence>
<keyword evidence="3 10" id="KW-0812">Transmembrane</keyword>
<accession>A0ABV4WH86</accession>
<protein>
    <submittedName>
        <fullName evidence="12">Vitamin K epoxide reductase family protein</fullName>
    </submittedName>
</protein>
<comment type="similarity">
    <text evidence="2">Belongs to the VKOR family.</text>
</comment>
<feature type="domain" description="Vitamin K epoxide reductase" evidence="11">
    <location>
        <begin position="67"/>
        <end position="213"/>
    </location>
</feature>
<evidence type="ECO:0000256" key="6">
    <source>
        <dbReference type="ARBA" id="ARBA00023002"/>
    </source>
</evidence>
<organism evidence="12 13">
    <name type="scientific">Floridaenema evergladense BLCC-F167</name>
    <dbReference type="NCBI Taxonomy" id="3153639"/>
    <lineage>
        <taxon>Bacteria</taxon>
        <taxon>Bacillati</taxon>
        <taxon>Cyanobacteriota</taxon>
        <taxon>Cyanophyceae</taxon>
        <taxon>Oscillatoriophycideae</taxon>
        <taxon>Aerosakkonematales</taxon>
        <taxon>Aerosakkonemataceae</taxon>
        <taxon>Floridanema</taxon>
        <taxon>Floridanema evergladense</taxon>
    </lineage>
</organism>
<evidence type="ECO:0000256" key="4">
    <source>
        <dbReference type="ARBA" id="ARBA00022719"/>
    </source>
</evidence>
<keyword evidence="8" id="KW-1015">Disulfide bond</keyword>
<dbReference type="InterPro" id="IPR012932">
    <property type="entry name" value="VKOR"/>
</dbReference>
<keyword evidence="13" id="KW-1185">Reference proteome</keyword>
<feature type="transmembrane region" description="Helical" evidence="10">
    <location>
        <begin position="120"/>
        <end position="141"/>
    </location>
</feature>
<keyword evidence="9" id="KW-0676">Redox-active center</keyword>
<keyword evidence="5 10" id="KW-1133">Transmembrane helix</keyword>
<evidence type="ECO:0000256" key="7">
    <source>
        <dbReference type="ARBA" id="ARBA00023136"/>
    </source>
</evidence>
<dbReference type="Gene3D" id="3.40.30.10">
    <property type="entry name" value="Glutaredoxin"/>
    <property type="match status" value="1"/>
</dbReference>
<dbReference type="InterPro" id="IPR036249">
    <property type="entry name" value="Thioredoxin-like_sf"/>
</dbReference>
<keyword evidence="7 10" id="KW-0472">Membrane</keyword>
<dbReference type="InterPro" id="IPR038354">
    <property type="entry name" value="VKOR_sf"/>
</dbReference>
<dbReference type="Gene3D" id="1.20.1440.130">
    <property type="entry name" value="VKOR domain"/>
    <property type="match status" value="1"/>
</dbReference>
<feature type="transmembrane region" description="Helical" evidence="10">
    <location>
        <begin position="161"/>
        <end position="184"/>
    </location>
</feature>
<evidence type="ECO:0000313" key="13">
    <source>
        <dbReference type="Proteomes" id="UP001576780"/>
    </source>
</evidence>
<evidence type="ECO:0000256" key="8">
    <source>
        <dbReference type="ARBA" id="ARBA00023157"/>
    </source>
</evidence>
<evidence type="ECO:0000313" key="12">
    <source>
        <dbReference type="EMBL" id="MFB2834433.1"/>
    </source>
</evidence>
<evidence type="ECO:0000259" key="11">
    <source>
        <dbReference type="SMART" id="SM00756"/>
    </source>
</evidence>
<evidence type="ECO:0000256" key="2">
    <source>
        <dbReference type="ARBA" id="ARBA00006214"/>
    </source>
</evidence>
<dbReference type="SUPFAM" id="SSF52833">
    <property type="entry name" value="Thioredoxin-like"/>
    <property type="match status" value="1"/>
</dbReference>
<dbReference type="SMART" id="SM00756">
    <property type="entry name" value="VKc"/>
    <property type="match status" value="1"/>
</dbReference>
<comment type="subcellular location">
    <subcellularLocation>
        <location evidence="1">Membrane</location>
        <topology evidence="1">Multi-pass membrane protein</topology>
    </subcellularLocation>
</comment>
<evidence type="ECO:0000256" key="10">
    <source>
        <dbReference type="SAM" id="Phobius"/>
    </source>
</evidence>
<feature type="transmembrane region" description="Helical" evidence="10">
    <location>
        <begin position="69"/>
        <end position="90"/>
    </location>
</feature>